<evidence type="ECO:0000313" key="2">
    <source>
        <dbReference type="EMBL" id="MPY51973.1"/>
    </source>
</evidence>
<dbReference type="GO" id="GO:0016491">
    <property type="term" value="F:oxidoreductase activity"/>
    <property type="evidence" value="ECO:0007669"/>
    <property type="project" value="InterPro"/>
</dbReference>
<organism evidence="2 3">
    <name type="scientific">Streptomyces acidicola</name>
    <dbReference type="NCBI Taxonomy" id="2596892"/>
    <lineage>
        <taxon>Bacteria</taxon>
        <taxon>Bacillati</taxon>
        <taxon>Actinomycetota</taxon>
        <taxon>Actinomycetes</taxon>
        <taxon>Kitasatosporales</taxon>
        <taxon>Streptomycetaceae</taxon>
        <taxon>Streptomyces</taxon>
    </lineage>
</organism>
<dbReference type="PANTHER" id="PTHR36124">
    <property type="match status" value="1"/>
</dbReference>
<dbReference type="PANTHER" id="PTHR36124:SF1">
    <property type="entry name" value="ER-BOUND OXYGENASE MPAB_MPAB'_RUBBER OXYGENASE CATALYTIC DOMAIN-CONTAINING PROTEIN"/>
    <property type="match status" value="1"/>
</dbReference>
<feature type="domain" description="ER-bound oxygenase mpaB/mpaB'/Rubber oxygenase catalytic" evidence="1">
    <location>
        <begin position="44"/>
        <end position="233"/>
    </location>
</feature>
<dbReference type="AlphaFoldDB" id="A0A5N8WX45"/>
<evidence type="ECO:0000259" key="1">
    <source>
        <dbReference type="Pfam" id="PF09995"/>
    </source>
</evidence>
<dbReference type="Proteomes" id="UP000373149">
    <property type="component" value="Unassembled WGS sequence"/>
</dbReference>
<sequence length="260" mass="28869">MRSNDDSTPTQTHKQAHEAYRHLALVDFPDDLKLGLNLGFYRTFAVPTIARVLVSTGKMIGRPKARAKATGTMMYTLIDNGFHSPAGRETVAALNQLHARLPVGNAEFVYVLATFCVTPLRWIDEHGWRHTTTEEKAAAHGFFHGLAQRMGIQGVPDSYSALARWMDDFEERQFAVTEEGRALLEATRGLLSDRFPKLAAPVVRVATDALIDARLRAALGASDRPVVIRWLVTTALRLRAAHLRHQHRGELAGKSVSPMQ</sequence>
<dbReference type="InterPro" id="IPR018713">
    <property type="entry name" value="MPAB/Lcp_cat_dom"/>
</dbReference>
<evidence type="ECO:0000313" key="3">
    <source>
        <dbReference type="Proteomes" id="UP000373149"/>
    </source>
</evidence>
<gene>
    <name evidence="2" type="ORF">FPZ41_26775</name>
</gene>
<name>A0A5N8WX45_9ACTN</name>
<protein>
    <submittedName>
        <fullName evidence="2">DUF2236 domain-containing protein</fullName>
    </submittedName>
</protein>
<accession>A0A5N8WX45</accession>
<comment type="caution">
    <text evidence="2">The sequence shown here is derived from an EMBL/GenBank/DDBJ whole genome shotgun (WGS) entry which is preliminary data.</text>
</comment>
<reference evidence="2 3" key="1">
    <citation type="submission" date="2019-09" db="EMBL/GenBank/DDBJ databases">
        <authorList>
            <person name="Duangmal K."/>
            <person name="Teo W.F.A."/>
            <person name="Lipun K."/>
        </authorList>
    </citation>
    <scope>NUCLEOTIDE SEQUENCE [LARGE SCALE GENOMIC DNA]</scope>
    <source>
        <strain evidence="2 3">K1PN6</strain>
    </source>
</reference>
<dbReference type="Pfam" id="PF09995">
    <property type="entry name" value="MPAB_Lcp_cat"/>
    <property type="match status" value="1"/>
</dbReference>
<dbReference type="InterPro" id="IPR046366">
    <property type="entry name" value="MPAB"/>
</dbReference>
<proteinExistence type="predicted"/>
<dbReference type="EMBL" id="VMNX01000116">
    <property type="protein sequence ID" value="MPY51973.1"/>
    <property type="molecule type" value="Genomic_DNA"/>
</dbReference>
<keyword evidence="3" id="KW-1185">Reference proteome</keyword>